<protein>
    <submittedName>
        <fullName evidence="1">Uncharacterized protein</fullName>
    </submittedName>
</protein>
<reference evidence="1" key="1">
    <citation type="submission" date="2018-02" db="EMBL/GenBank/DDBJ databases">
        <title>Rhizophora mucronata_Transcriptome.</title>
        <authorList>
            <person name="Meera S.P."/>
            <person name="Sreeshan A."/>
            <person name="Augustine A."/>
        </authorList>
    </citation>
    <scope>NUCLEOTIDE SEQUENCE</scope>
    <source>
        <tissue evidence="1">Leaf</tissue>
    </source>
</reference>
<organism evidence="1">
    <name type="scientific">Rhizophora mucronata</name>
    <name type="common">Asiatic mangrove</name>
    <dbReference type="NCBI Taxonomy" id="61149"/>
    <lineage>
        <taxon>Eukaryota</taxon>
        <taxon>Viridiplantae</taxon>
        <taxon>Streptophyta</taxon>
        <taxon>Embryophyta</taxon>
        <taxon>Tracheophyta</taxon>
        <taxon>Spermatophyta</taxon>
        <taxon>Magnoliopsida</taxon>
        <taxon>eudicotyledons</taxon>
        <taxon>Gunneridae</taxon>
        <taxon>Pentapetalae</taxon>
        <taxon>rosids</taxon>
        <taxon>fabids</taxon>
        <taxon>Malpighiales</taxon>
        <taxon>Rhizophoraceae</taxon>
        <taxon>Rhizophora</taxon>
    </lineage>
</organism>
<sequence>MKSSNSEEIVVRMRRSSQQSLQFSLSFGSSFAYL</sequence>
<proteinExistence type="predicted"/>
<dbReference type="EMBL" id="GGEC01044692">
    <property type="protein sequence ID" value="MBX25176.1"/>
    <property type="molecule type" value="Transcribed_RNA"/>
</dbReference>
<name>A0A2P2M4M4_RHIMU</name>
<dbReference type="AlphaFoldDB" id="A0A2P2M4M4"/>
<evidence type="ECO:0000313" key="1">
    <source>
        <dbReference type="EMBL" id="MBX25176.1"/>
    </source>
</evidence>
<accession>A0A2P2M4M4</accession>